<dbReference type="AlphaFoldDB" id="A0A940MYW9"/>
<feature type="region of interest" description="Disordered" evidence="2">
    <location>
        <begin position="51"/>
        <end position="72"/>
    </location>
</feature>
<dbReference type="RefSeq" id="WP_209374238.1">
    <property type="nucleotide sequence ID" value="NZ_JAGIZA010000007.1"/>
</dbReference>
<sequence length="72" mass="7857">MMTKEEVIRELRLELRNLIRELENLARAADYLGVPEFSAVLRNTGALLAEQEPSEPWPLGAPSGAGAGTSHI</sequence>
<comment type="caution">
    <text evidence="3">The sequence shown here is derived from an EMBL/GenBank/DDBJ whole genome shotgun (WGS) entry which is preliminary data.</text>
</comment>
<dbReference type="EMBL" id="JAGIZA010000007">
    <property type="protein sequence ID" value="MBP0493727.1"/>
    <property type="molecule type" value="Genomic_DNA"/>
</dbReference>
<keyword evidence="1" id="KW-0175">Coiled coil</keyword>
<feature type="coiled-coil region" evidence="1">
    <location>
        <begin position="1"/>
        <end position="28"/>
    </location>
</feature>
<organism evidence="3 4">
    <name type="scientific">Roseomonas indoligenes</name>
    <dbReference type="NCBI Taxonomy" id="2820811"/>
    <lineage>
        <taxon>Bacteria</taxon>
        <taxon>Pseudomonadati</taxon>
        <taxon>Pseudomonadota</taxon>
        <taxon>Alphaproteobacteria</taxon>
        <taxon>Acetobacterales</taxon>
        <taxon>Roseomonadaceae</taxon>
        <taxon>Roseomonas</taxon>
    </lineage>
</organism>
<evidence type="ECO:0000313" key="4">
    <source>
        <dbReference type="Proteomes" id="UP000677537"/>
    </source>
</evidence>
<reference evidence="3" key="1">
    <citation type="submission" date="2021-03" db="EMBL/GenBank/DDBJ databases">
        <authorList>
            <person name="So Y."/>
        </authorList>
    </citation>
    <scope>NUCLEOTIDE SEQUENCE</scope>
    <source>
        <strain evidence="3">SG15</strain>
    </source>
</reference>
<dbReference type="Proteomes" id="UP000677537">
    <property type="component" value="Unassembled WGS sequence"/>
</dbReference>
<feature type="compositionally biased region" description="Gly residues" evidence="2">
    <location>
        <begin position="63"/>
        <end position="72"/>
    </location>
</feature>
<protein>
    <submittedName>
        <fullName evidence="3">Uncharacterized protein</fullName>
    </submittedName>
</protein>
<keyword evidence="4" id="KW-1185">Reference proteome</keyword>
<accession>A0A940MYW9</accession>
<evidence type="ECO:0000313" key="3">
    <source>
        <dbReference type="EMBL" id="MBP0493727.1"/>
    </source>
</evidence>
<gene>
    <name evidence="3" type="ORF">J5Y10_13150</name>
</gene>
<name>A0A940MYW9_9PROT</name>
<evidence type="ECO:0000256" key="1">
    <source>
        <dbReference type="SAM" id="Coils"/>
    </source>
</evidence>
<proteinExistence type="predicted"/>
<evidence type="ECO:0000256" key="2">
    <source>
        <dbReference type="SAM" id="MobiDB-lite"/>
    </source>
</evidence>